<dbReference type="SUPFAM" id="SSF46689">
    <property type="entry name" value="Homeodomain-like"/>
    <property type="match status" value="1"/>
</dbReference>
<evidence type="ECO:0000256" key="1">
    <source>
        <dbReference type="ARBA" id="ARBA00023015"/>
    </source>
</evidence>
<dbReference type="InterPro" id="IPR011075">
    <property type="entry name" value="TetR_C"/>
</dbReference>
<dbReference type="PANTHER" id="PTHR47506">
    <property type="entry name" value="TRANSCRIPTIONAL REGULATORY PROTEIN"/>
    <property type="match status" value="1"/>
</dbReference>
<reference evidence="6 7" key="1">
    <citation type="submission" date="2020-08" db="EMBL/GenBank/DDBJ databases">
        <authorList>
            <person name="Sun Q."/>
            <person name="Inoue M."/>
        </authorList>
    </citation>
    <scope>NUCLEOTIDE SEQUENCE [LARGE SCALE GENOMIC DNA]</scope>
    <source>
        <strain evidence="6 7">CCM 8938</strain>
    </source>
</reference>
<evidence type="ECO:0000256" key="2">
    <source>
        <dbReference type="ARBA" id="ARBA00023125"/>
    </source>
</evidence>
<protein>
    <submittedName>
        <fullName evidence="6">TetR/AcrR family transcriptional regulator</fullName>
    </submittedName>
</protein>
<dbReference type="InterPro" id="IPR009057">
    <property type="entry name" value="Homeodomain-like_sf"/>
</dbReference>
<dbReference type="Gene3D" id="1.10.10.60">
    <property type="entry name" value="Homeodomain-like"/>
    <property type="match status" value="1"/>
</dbReference>
<keyword evidence="2 4" id="KW-0238">DNA-binding</keyword>
<comment type="caution">
    <text evidence="6">The sequence shown here is derived from an EMBL/GenBank/DDBJ whole genome shotgun (WGS) entry which is preliminary data.</text>
</comment>
<feature type="domain" description="HTH tetR-type" evidence="5">
    <location>
        <begin position="6"/>
        <end position="66"/>
    </location>
</feature>
<keyword evidence="3" id="KW-0804">Transcription</keyword>
<dbReference type="Pfam" id="PF16925">
    <property type="entry name" value="TetR_C_13"/>
    <property type="match status" value="1"/>
</dbReference>
<sequence length="193" mass="21357">MARTKDFDENEVLTKAIQLFWHKGYNATSMQDLVDGLGISRSSLYDTYSDKHTLFLKALESYQLAGNAKIKEIVAQSVSAKETVIKLMELATNDLVGDKQQKGCFMVNAEVEVAPHDQEVSKLVCQNEQQMETAFFQVIKKGQESGEITNTQDALVLAKFIFNAVKGMQVTAKSSPDAISFGNIIRLTVAVLD</sequence>
<keyword evidence="7" id="KW-1185">Reference proteome</keyword>
<dbReference type="InterPro" id="IPR036271">
    <property type="entry name" value="Tet_transcr_reg_TetR-rel_C_sf"/>
</dbReference>
<dbReference type="InterPro" id="IPR001647">
    <property type="entry name" value="HTH_TetR"/>
</dbReference>
<dbReference type="PROSITE" id="PS50977">
    <property type="entry name" value="HTH_TETR_2"/>
    <property type="match status" value="1"/>
</dbReference>
<dbReference type="Gene3D" id="1.10.357.10">
    <property type="entry name" value="Tetracycline Repressor, domain 2"/>
    <property type="match status" value="1"/>
</dbReference>
<evidence type="ECO:0000259" key="5">
    <source>
        <dbReference type="PROSITE" id="PS50977"/>
    </source>
</evidence>
<dbReference type="PANTHER" id="PTHR47506:SF1">
    <property type="entry name" value="HTH-TYPE TRANSCRIPTIONAL REGULATOR YJDC"/>
    <property type="match status" value="1"/>
</dbReference>
<dbReference type="EMBL" id="JACRYL010000006">
    <property type="protein sequence ID" value="MBC6110310.1"/>
    <property type="molecule type" value="Genomic_DNA"/>
</dbReference>
<evidence type="ECO:0000313" key="7">
    <source>
        <dbReference type="Proteomes" id="UP000652755"/>
    </source>
</evidence>
<proteinExistence type="predicted"/>
<evidence type="ECO:0000313" key="6">
    <source>
        <dbReference type="EMBL" id="MBC6110310.1"/>
    </source>
</evidence>
<dbReference type="Proteomes" id="UP000652755">
    <property type="component" value="Unassembled WGS sequence"/>
</dbReference>
<gene>
    <name evidence="6" type="ORF">H7U22_07725</name>
</gene>
<evidence type="ECO:0000256" key="4">
    <source>
        <dbReference type="PROSITE-ProRule" id="PRU00335"/>
    </source>
</evidence>
<dbReference type="Pfam" id="PF00440">
    <property type="entry name" value="TetR_N"/>
    <property type="match status" value="1"/>
</dbReference>
<organism evidence="6 7">
    <name type="scientific">Pedobacter fastidiosus</name>
    <dbReference type="NCBI Taxonomy" id="2765361"/>
    <lineage>
        <taxon>Bacteria</taxon>
        <taxon>Pseudomonadati</taxon>
        <taxon>Bacteroidota</taxon>
        <taxon>Sphingobacteriia</taxon>
        <taxon>Sphingobacteriales</taxon>
        <taxon>Sphingobacteriaceae</taxon>
        <taxon>Pedobacter</taxon>
    </lineage>
</organism>
<feature type="DNA-binding region" description="H-T-H motif" evidence="4">
    <location>
        <begin position="29"/>
        <end position="48"/>
    </location>
</feature>
<keyword evidence="1" id="KW-0805">Transcription regulation</keyword>
<evidence type="ECO:0000256" key="3">
    <source>
        <dbReference type="ARBA" id="ARBA00023163"/>
    </source>
</evidence>
<dbReference type="SUPFAM" id="SSF48498">
    <property type="entry name" value="Tetracyclin repressor-like, C-terminal domain"/>
    <property type="match status" value="1"/>
</dbReference>
<dbReference type="RefSeq" id="WP_187070785.1">
    <property type="nucleotide sequence ID" value="NZ_JACRYL010000006.1"/>
</dbReference>
<accession>A0ABR7KQE4</accession>
<name>A0ABR7KQE4_9SPHI</name>